<accession>A0A7W8AMV7</accession>
<protein>
    <submittedName>
        <fullName evidence="1">(P)ppGpp synthase/HD superfamily hydrolase</fullName>
    </submittedName>
</protein>
<evidence type="ECO:0000313" key="1">
    <source>
        <dbReference type="EMBL" id="MBB5092170.1"/>
    </source>
</evidence>
<keyword evidence="2" id="KW-1185">Reference proteome</keyword>
<reference evidence="1 2" key="1">
    <citation type="submission" date="2020-08" db="EMBL/GenBank/DDBJ databases">
        <title>Genomic Encyclopedia of Type Strains, Phase IV (KMG-IV): sequencing the most valuable type-strain genomes for metagenomic binning, comparative biology and taxonomic classification.</title>
        <authorList>
            <person name="Goeker M."/>
        </authorList>
    </citation>
    <scope>NUCLEOTIDE SEQUENCE [LARGE SCALE GENOMIC DNA]</scope>
    <source>
        <strain evidence="1 2">DSM 25620</strain>
    </source>
</reference>
<dbReference type="EMBL" id="JACHIL010000005">
    <property type="protein sequence ID" value="MBB5092170.1"/>
    <property type="molecule type" value="Genomic_DNA"/>
</dbReference>
<comment type="caution">
    <text evidence="1">The sequence shown here is derived from an EMBL/GenBank/DDBJ whole genome shotgun (WGS) entry which is preliminary data.</text>
</comment>
<organism evidence="1 2">
    <name type="scientific">Pseudochrobactrum saccharolyticum</name>
    <dbReference type="NCBI Taxonomy" id="354352"/>
    <lineage>
        <taxon>Bacteria</taxon>
        <taxon>Pseudomonadati</taxon>
        <taxon>Pseudomonadota</taxon>
        <taxon>Alphaproteobacteria</taxon>
        <taxon>Hyphomicrobiales</taxon>
        <taxon>Brucellaceae</taxon>
        <taxon>Pseudochrobactrum</taxon>
    </lineage>
</organism>
<dbReference type="SUPFAM" id="SSF109604">
    <property type="entry name" value="HD-domain/PDEase-like"/>
    <property type="match status" value="1"/>
</dbReference>
<name>A0A7W8AMV7_9HYPH</name>
<gene>
    <name evidence="1" type="ORF">HNQ68_002724</name>
</gene>
<keyword evidence="1" id="KW-0378">Hydrolase</keyword>
<dbReference type="Proteomes" id="UP000531231">
    <property type="component" value="Unassembled WGS sequence"/>
</dbReference>
<proteinExistence type="predicted"/>
<dbReference type="AlphaFoldDB" id="A0A7W8AMV7"/>
<dbReference type="RefSeq" id="WP_151160152.1">
    <property type="nucleotide sequence ID" value="NZ_JACHIL010000005.1"/>
</dbReference>
<dbReference type="GO" id="GO:0016787">
    <property type="term" value="F:hydrolase activity"/>
    <property type="evidence" value="ECO:0007669"/>
    <property type="project" value="UniProtKB-KW"/>
</dbReference>
<dbReference type="Gene3D" id="1.10.3210.10">
    <property type="entry name" value="Hypothetical protein af1432"/>
    <property type="match status" value="1"/>
</dbReference>
<sequence length="156" mass="17476">MIVETAKAIARKYHQGQADKARVDYFSGHLTAVASQFHDNELAKAIAYLHDIIEDCDIAPKQLESELMAGGITEQKASTISRVVQLLTKPDVDYFAYLETVKADPLAKVVKLADLTHNMDRSRLNSVSEKDEMRLAKYAKAYAFLTDRHNNPQPTP</sequence>
<evidence type="ECO:0000313" key="2">
    <source>
        <dbReference type="Proteomes" id="UP000531231"/>
    </source>
</evidence>